<keyword evidence="3" id="KW-1185">Reference proteome</keyword>
<organism evidence="2 3">
    <name type="scientific">Terfezia boudieri ATCC MYA-4762</name>
    <dbReference type="NCBI Taxonomy" id="1051890"/>
    <lineage>
        <taxon>Eukaryota</taxon>
        <taxon>Fungi</taxon>
        <taxon>Dikarya</taxon>
        <taxon>Ascomycota</taxon>
        <taxon>Pezizomycotina</taxon>
        <taxon>Pezizomycetes</taxon>
        <taxon>Pezizales</taxon>
        <taxon>Pezizaceae</taxon>
        <taxon>Terfezia</taxon>
    </lineage>
</organism>
<dbReference type="InParanoid" id="A0A3N4L7I5"/>
<reference evidence="2 3" key="1">
    <citation type="journal article" date="2018" name="Nat. Ecol. Evol.">
        <title>Pezizomycetes genomes reveal the molecular basis of ectomycorrhizal truffle lifestyle.</title>
        <authorList>
            <person name="Murat C."/>
            <person name="Payen T."/>
            <person name="Noel B."/>
            <person name="Kuo A."/>
            <person name="Morin E."/>
            <person name="Chen J."/>
            <person name="Kohler A."/>
            <person name="Krizsan K."/>
            <person name="Balestrini R."/>
            <person name="Da Silva C."/>
            <person name="Montanini B."/>
            <person name="Hainaut M."/>
            <person name="Levati E."/>
            <person name="Barry K.W."/>
            <person name="Belfiori B."/>
            <person name="Cichocki N."/>
            <person name="Clum A."/>
            <person name="Dockter R.B."/>
            <person name="Fauchery L."/>
            <person name="Guy J."/>
            <person name="Iotti M."/>
            <person name="Le Tacon F."/>
            <person name="Lindquist E.A."/>
            <person name="Lipzen A."/>
            <person name="Malagnac F."/>
            <person name="Mello A."/>
            <person name="Molinier V."/>
            <person name="Miyauchi S."/>
            <person name="Poulain J."/>
            <person name="Riccioni C."/>
            <person name="Rubini A."/>
            <person name="Sitrit Y."/>
            <person name="Splivallo R."/>
            <person name="Traeger S."/>
            <person name="Wang M."/>
            <person name="Zifcakova L."/>
            <person name="Wipf D."/>
            <person name="Zambonelli A."/>
            <person name="Paolocci F."/>
            <person name="Nowrousian M."/>
            <person name="Ottonello S."/>
            <person name="Baldrian P."/>
            <person name="Spatafora J.W."/>
            <person name="Henrissat B."/>
            <person name="Nagy L.G."/>
            <person name="Aury J.M."/>
            <person name="Wincker P."/>
            <person name="Grigoriev I.V."/>
            <person name="Bonfante P."/>
            <person name="Martin F.M."/>
        </authorList>
    </citation>
    <scope>NUCLEOTIDE SEQUENCE [LARGE SCALE GENOMIC DNA]</scope>
    <source>
        <strain evidence="2 3">ATCC MYA-4762</strain>
    </source>
</reference>
<feature type="compositionally biased region" description="Polar residues" evidence="1">
    <location>
        <begin position="67"/>
        <end position="79"/>
    </location>
</feature>
<accession>A0A3N4L7I5</accession>
<dbReference type="OrthoDB" id="1939479at2759"/>
<dbReference type="AlphaFoldDB" id="A0A3N4L7I5"/>
<protein>
    <submittedName>
        <fullName evidence="2">Uncharacterized protein</fullName>
    </submittedName>
</protein>
<gene>
    <name evidence="2" type="ORF">L211DRAFT_901926</name>
</gene>
<dbReference type="EMBL" id="ML121622">
    <property type="protein sequence ID" value="RPB18556.1"/>
    <property type="molecule type" value="Genomic_DNA"/>
</dbReference>
<name>A0A3N4L7I5_9PEZI</name>
<evidence type="ECO:0000313" key="2">
    <source>
        <dbReference type="EMBL" id="RPB18556.1"/>
    </source>
</evidence>
<feature type="region of interest" description="Disordered" evidence="1">
    <location>
        <begin position="67"/>
        <end position="100"/>
    </location>
</feature>
<evidence type="ECO:0000256" key="1">
    <source>
        <dbReference type="SAM" id="MobiDB-lite"/>
    </source>
</evidence>
<evidence type="ECO:0000313" key="3">
    <source>
        <dbReference type="Proteomes" id="UP000267821"/>
    </source>
</evidence>
<proteinExistence type="predicted"/>
<sequence>MPSLVVEEEAEEDPPYLAEITQSSQSFESPLHPLSRARTASDMSLIVQPFSFDESMFRFFTVKASQASAEDSVIESSPEPTHELTPETIPDPTSDPGSEVGPVVTPKAAPLLLVTKAAGTPKNTIKDAQRKKDAFWLLADTIARRDAVPKDETSISDGAGLTISDPFEKSQKGAVRDDPRLETLTGGRHERFKTFKHISHKKRTYRQASKATLIKVRQVNVDRERGKILIENSKARVQLYSEDMWRLNPYPPTNHPVIDDNPKLWLNDSIINLYLYMVAEKYNNGKNKKNHMLLVHSEPIVEAWSK</sequence>
<dbReference type="Proteomes" id="UP000267821">
    <property type="component" value="Unassembled WGS sequence"/>
</dbReference>